<keyword evidence="3" id="KW-1185">Reference proteome</keyword>
<reference evidence="2 3" key="1">
    <citation type="submission" date="2022-01" db="EMBL/GenBank/DDBJ databases">
        <title>Desulfofustis limnae sp. nov., a novel mesophilic sulfate-reducing bacterium isolated from marsh soil.</title>
        <authorList>
            <person name="Watanabe M."/>
            <person name="Takahashi A."/>
            <person name="Kojima H."/>
            <person name="Fukui M."/>
        </authorList>
    </citation>
    <scope>NUCLEOTIDE SEQUENCE [LARGE SCALE GENOMIC DNA]</scope>
    <source>
        <strain evidence="2 3">PPLL</strain>
    </source>
</reference>
<protein>
    <recommendedName>
        <fullName evidence="1">DUF362 domain-containing protein</fullName>
    </recommendedName>
</protein>
<name>A0ABM7WCW2_9BACT</name>
<dbReference type="Proteomes" id="UP000830055">
    <property type="component" value="Chromosome"/>
</dbReference>
<sequence>MVSGPDYPALVREALRLIGGMERFVRPGKSVVVKPNIAWDRPPELAATTHPQVVGTVVELVLAAGAKQVTIFDHTCNEPRRCYVNSGMTELIETLRDRRVRLEHIDRRKFVRTSIPAGRSLREWEIYQDILTADCHINVPIAKHHGLSRLTLGLKNVMGAIGGNRGRLHHGLAQNLADLATVIKPTVTLIDATRILMDNGPQGGRLEDVRRTDTVIASADPVAADAVATTLFGLRPEDIETTVAAARMGLGEMDMSRITVREHRL</sequence>
<feature type="domain" description="DUF362" evidence="1">
    <location>
        <begin position="31"/>
        <end position="229"/>
    </location>
</feature>
<proteinExistence type="predicted"/>
<dbReference type="EMBL" id="AP025516">
    <property type="protein sequence ID" value="BDD88817.1"/>
    <property type="molecule type" value="Genomic_DNA"/>
</dbReference>
<evidence type="ECO:0000313" key="3">
    <source>
        <dbReference type="Proteomes" id="UP000830055"/>
    </source>
</evidence>
<gene>
    <name evidence="2" type="ORF">DPPLL_31820</name>
</gene>
<evidence type="ECO:0000313" key="2">
    <source>
        <dbReference type="EMBL" id="BDD88817.1"/>
    </source>
</evidence>
<dbReference type="InterPro" id="IPR007160">
    <property type="entry name" value="DUF362"/>
</dbReference>
<accession>A0ABM7WCW2</accession>
<organism evidence="2 3">
    <name type="scientific">Desulfofustis limnaeus</name>
    <dbReference type="NCBI Taxonomy" id="2740163"/>
    <lineage>
        <taxon>Bacteria</taxon>
        <taxon>Pseudomonadati</taxon>
        <taxon>Thermodesulfobacteriota</taxon>
        <taxon>Desulfobulbia</taxon>
        <taxon>Desulfobulbales</taxon>
        <taxon>Desulfocapsaceae</taxon>
        <taxon>Desulfofustis</taxon>
    </lineage>
</organism>
<dbReference type="Pfam" id="PF04015">
    <property type="entry name" value="DUF362"/>
    <property type="match status" value="1"/>
</dbReference>
<evidence type="ECO:0000259" key="1">
    <source>
        <dbReference type="Pfam" id="PF04015"/>
    </source>
</evidence>